<dbReference type="AlphaFoldDB" id="Q2SCL0"/>
<name>Q2SCL0_HAHCH</name>
<dbReference type="EMBL" id="CP000155">
    <property type="protein sequence ID" value="ABC31614.1"/>
    <property type="molecule type" value="Genomic_DNA"/>
</dbReference>
<accession>Q2SCL0</accession>
<sequence length="40" mass="4496">MIQASPERRRQPPFLLALAQFIVGLRNLGGLYRNKTVLTG</sequence>
<keyword evidence="2" id="KW-1185">Reference proteome</keyword>
<dbReference type="Proteomes" id="UP000000238">
    <property type="component" value="Chromosome"/>
</dbReference>
<protein>
    <submittedName>
        <fullName evidence="1">Uncharacterized protein</fullName>
    </submittedName>
</protein>
<reference evidence="1 2" key="1">
    <citation type="journal article" date="2005" name="Nucleic Acids Res.">
        <title>Genomic blueprint of Hahella chejuensis, a marine microbe producing an algicidal agent.</title>
        <authorList>
            <person name="Jeong H."/>
            <person name="Yim J.H."/>
            <person name="Lee C."/>
            <person name="Choi S.-H."/>
            <person name="Park Y.K."/>
            <person name="Yoon S.H."/>
            <person name="Hur C.-G."/>
            <person name="Kang H.-Y."/>
            <person name="Kim D."/>
            <person name="Lee H.H."/>
            <person name="Park K.H."/>
            <person name="Park S.-H."/>
            <person name="Park H.-S."/>
            <person name="Lee H.K."/>
            <person name="Oh T.K."/>
            <person name="Kim J.F."/>
        </authorList>
    </citation>
    <scope>NUCLEOTIDE SEQUENCE [LARGE SCALE GENOMIC DNA]</scope>
    <source>
        <strain evidence="1 2">KCTC 2396</strain>
    </source>
</reference>
<organism evidence="1 2">
    <name type="scientific">Hahella chejuensis (strain KCTC 2396)</name>
    <dbReference type="NCBI Taxonomy" id="349521"/>
    <lineage>
        <taxon>Bacteria</taxon>
        <taxon>Pseudomonadati</taxon>
        <taxon>Pseudomonadota</taxon>
        <taxon>Gammaproteobacteria</taxon>
        <taxon>Oceanospirillales</taxon>
        <taxon>Hahellaceae</taxon>
        <taxon>Hahella</taxon>
    </lineage>
</organism>
<dbReference type="KEGG" id="hch:HCH_04925"/>
<gene>
    <name evidence="1" type="ordered locus">HCH_04925</name>
</gene>
<proteinExistence type="predicted"/>
<dbReference type="HOGENOM" id="CLU_3290506_0_0_6"/>
<evidence type="ECO:0000313" key="2">
    <source>
        <dbReference type="Proteomes" id="UP000000238"/>
    </source>
</evidence>
<evidence type="ECO:0000313" key="1">
    <source>
        <dbReference type="EMBL" id="ABC31614.1"/>
    </source>
</evidence>